<comment type="caution">
    <text evidence="1">The sequence shown here is derived from an EMBL/GenBank/DDBJ whole genome shotgun (WGS) entry which is preliminary data.</text>
</comment>
<keyword evidence="2" id="KW-1185">Reference proteome</keyword>
<evidence type="ECO:0000313" key="1">
    <source>
        <dbReference type="EMBL" id="GFH18391.1"/>
    </source>
</evidence>
<dbReference type="AlphaFoldDB" id="A0A699Z895"/>
<sequence>MAMGLEDARRATAAACSAAASCRACTFSQVVVADIRTSPRALLVTLLTIGLNHPALSLHAAVQAERGRQCAYGCFRAQVHTLAALAPLGRRSKPCSARSASSSAFLRLLIRSVLLMTAKMKRMRLLTRSSSSSAALSRALRRSS</sequence>
<name>A0A699Z895_HAELA</name>
<evidence type="ECO:0000313" key="2">
    <source>
        <dbReference type="Proteomes" id="UP000485058"/>
    </source>
</evidence>
<dbReference type="EMBL" id="BLLF01001294">
    <property type="protein sequence ID" value="GFH18391.1"/>
    <property type="molecule type" value="Genomic_DNA"/>
</dbReference>
<dbReference type="Proteomes" id="UP000485058">
    <property type="component" value="Unassembled WGS sequence"/>
</dbReference>
<gene>
    <name evidence="1" type="ORF">HaLaN_15189</name>
</gene>
<reference evidence="1 2" key="1">
    <citation type="submission" date="2020-02" db="EMBL/GenBank/DDBJ databases">
        <title>Draft genome sequence of Haematococcus lacustris strain NIES-144.</title>
        <authorList>
            <person name="Morimoto D."/>
            <person name="Nakagawa S."/>
            <person name="Yoshida T."/>
            <person name="Sawayama S."/>
        </authorList>
    </citation>
    <scope>NUCLEOTIDE SEQUENCE [LARGE SCALE GENOMIC DNA]</scope>
    <source>
        <strain evidence="1 2">NIES-144</strain>
    </source>
</reference>
<proteinExistence type="predicted"/>
<accession>A0A699Z895</accession>
<organism evidence="1 2">
    <name type="scientific">Haematococcus lacustris</name>
    <name type="common">Green alga</name>
    <name type="synonym">Haematococcus pluvialis</name>
    <dbReference type="NCBI Taxonomy" id="44745"/>
    <lineage>
        <taxon>Eukaryota</taxon>
        <taxon>Viridiplantae</taxon>
        <taxon>Chlorophyta</taxon>
        <taxon>core chlorophytes</taxon>
        <taxon>Chlorophyceae</taxon>
        <taxon>CS clade</taxon>
        <taxon>Chlamydomonadales</taxon>
        <taxon>Haematococcaceae</taxon>
        <taxon>Haematococcus</taxon>
    </lineage>
</organism>
<protein>
    <submittedName>
        <fullName evidence="1">Uncharacterized protein</fullName>
    </submittedName>
</protein>